<feature type="chain" id="PRO_5040367512" evidence="1">
    <location>
        <begin position="24"/>
        <end position="110"/>
    </location>
</feature>
<dbReference type="EMBL" id="JADNYJ010000001">
    <property type="protein sequence ID" value="KAF8914063.1"/>
    <property type="molecule type" value="Genomic_DNA"/>
</dbReference>
<proteinExistence type="predicted"/>
<evidence type="ECO:0000313" key="2">
    <source>
        <dbReference type="EMBL" id="KAF8914063.1"/>
    </source>
</evidence>
<evidence type="ECO:0000256" key="1">
    <source>
        <dbReference type="SAM" id="SignalP"/>
    </source>
</evidence>
<feature type="signal peptide" evidence="1">
    <location>
        <begin position="1"/>
        <end position="23"/>
    </location>
</feature>
<dbReference type="Proteomes" id="UP000724874">
    <property type="component" value="Unassembled WGS sequence"/>
</dbReference>
<protein>
    <submittedName>
        <fullName evidence="2">Uncharacterized protein</fullName>
    </submittedName>
</protein>
<sequence>MDPFSSSALLLLLTIFLSLRIRSSNYPPGPRGLPLIGAAKEHPKTEFWKKYAQLGLRTVPVTDGYTAGSDGYLPVPFEVLGPTVEPVRQDPLRPSYGYCIQCHDSSTISG</sequence>
<reference evidence="2" key="1">
    <citation type="submission" date="2020-11" db="EMBL/GenBank/DDBJ databases">
        <authorList>
            <consortium name="DOE Joint Genome Institute"/>
            <person name="Ahrendt S."/>
            <person name="Riley R."/>
            <person name="Andreopoulos W."/>
            <person name="LaButti K."/>
            <person name="Pangilinan J."/>
            <person name="Ruiz-duenas F.J."/>
            <person name="Barrasa J.M."/>
            <person name="Sanchez-Garcia M."/>
            <person name="Camarero S."/>
            <person name="Miyauchi S."/>
            <person name="Serrano A."/>
            <person name="Linde D."/>
            <person name="Babiker R."/>
            <person name="Drula E."/>
            <person name="Ayuso-Fernandez I."/>
            <person name="Pacheco R."/>
            <person name="Padilla G."/>
            <person name="Ferreira P."/>
            <person name="Barriuso J."/>
            <person name="Kellner H."/>
            <person name="Castanera R."/>
            <person name="Alfaro M."/>
            <person name="Ramirez L."/>
            <person name="Pisabarro A.G."/>
            <person name="Kuo A."/>
            <person name="Tritt A."/>
            <person name="Lipzen A."/>
            <person name="He G."/>
            <person name="Yan M."/>
            <person name="Ng V."/>
            <person name="Cullen D."/>
            <person name="Martin F."/>
            <person name="Rosso M.-N."/>
            <person name="Henrissat B."/>
            <person name="Hibbett D."/>
            <person name="Martinez A.T."/>
            <person name="Grigoriev I.V."/>
        </authorList>
    </citation>
    <scope>NUCLEOTIDE SEQUENCE</scope>
    <source>
        <strain evidence="2">AH 44721</strain>
    </source>
</reference>
<keyword evidence="3" id="KW-1185">Reference proteome</keyword>
<dbReference type="OrthoDB" id="1055148at2759"/>
<accession>A0A9P5P279</accession>
<name>A0A9P5P279_GYMJU</name>
<keyword evidence="1" id="KW-0732">Signal</keyword>
<gene>
    <name evidence="2" type="ORF">CPB84DRAFT_1758280</name>
</gene>
<dbReference type="AlphaFoldDB" id="A0A9P5P279"/>
<comment type="caution">
    <text evidence="2">The sequence shown here is derived from an EMBL/GenBank/DDBJ whole genome shotgun (WGS) entry which is preliminary data.</text>
</comment>
<organism evidence="2 3">
    <name type="scientific">Gymnopilus junonius</name>
    <name type="common">Spectacular rustgill mushroom</name>
    <name type="synonym">Gymnopilus spectabilis subsp. junonius</name>
    <dbReference type="NCBI Taxonomy" id="109634"/>
    <lineage>
        <taxon>Eukaryota</taxon>
        <taxon>Fungi</taxon>
        <taxon>Dikarya</taxon>
        <taxon>Basidiomycota</taxon>
        <taxon>Agaricomycotina</taxon>
        <taxon>Agaricomycetes</taxon>
        <taxon>Agaricomycetidae</taxon>
        <taxon>Agaricales</taxon>
        <taxon>Agaricineae</taxon>
        <taxon>Hymenogastraceae</taxon>
        <taxon>Gymnopilus</taxon>
    </lineage>
</organism>
<evidence type="ECO:0000313" key="3">
    <source>
        <dbReference type="Proteomes" id="UP000724874"/>
    </source>
</evidence>